<reference evidence="1 2" key="1">
    <citation type="submission" date="2016-10" db="EMBL/GenBank/DDBJ databases">
        <authorList>
            <person name="de Groot N.N."/>
        </authorList>
    </citation>
    <scope>NUCLEOTIDE SEQUENCE [LARGE SCALE GENOMIC DNA]</scope>
    <source>
        <strain evidence="1 2">DSM 22789</strain>
    </source>
</reference>
<protein>
    <submittedName>
        <fullName evidence="1">Membrane dipeptidase</fullName>
    </submittedName>
</protein>
<dbReference type="InterPro" id="IPR032466">
    <property type="entry name" value="Metal_Hydrolase"/>
</dbReference>
<dbReference type="GO" id="GO:0070573">
    <property type="term" value="F:metallodipeptidase activity"/>
    <property type="evidence" value="ECO:0007669"/>
    <property type="project" value="InterPro"/>
</dbReference>
<dbReference type="Gene3D" id="3.20.20.140">
    <property type="entry name" value="Metal-dependent hydrolases"/>
    <property type="match status" value="1"/>
</dbReference>
<dbReference type="Pfam" id="PF01244">
    <property type="entry name" value="Peptidase_M19"/>
    <property type="match status" value="1"/>
</dbReference>
<keyword evidence="2" id="KW-1185">Reference proteome</keyword>
<accession>A0A1I6VLU1</accession>
<dbReference type="EMBL" id="FOZZ01000015">
    <property type="protein sequence ID" value="SFT14702.1"/>
    <property type="molecule type" value="Genomic_DNA"/>
</dbReference>
<sequence>MNEKIPFLIDAHLDLSMNAMEWNRDLRIPIDELNRREEGMTDKPDRGKATITFEELRKGNIGLVVVTQIARYVEPGSPLPGWYSPEQAWAQTQGQLAWYKAMEADGHMRMICSREQLDAHIEEWEHRSDNQDNPIGYILSLEGADSIVDISYVEKAYQYGLRAIGPAHYGPGRYANGTDARGKLNDQGVALLREMDRLGMIMDATHLNDDAFWDALGRYQGAVWASHNNCRTFVDHNRQFSDDMIRALIERDAVIGVALDAWMMVPNWIRGQSTPISTNCNMEIMANNIDHICQLAGNTDHVAVGSDLDGAFGREQCPYDLETIADIQKVFPILRNRGYTAEDIDKIAHGNWLRFMRRAL</sequence>
<dbReference type="RefSeq" id="WP_093367418.1">
    <property type="nucleotide sequence ID" value="NZ_FOZZ01000015.1"/>
</dbReference>
<dbReference type="GO" id="GO:0006508">
    <property type="term" value="P:proteolysis"/>
    <property type="evidence" value="ECO:0007669"/>
    <property type="project" value="InterPro"/>
</dbReference>
<dbReference type="InterPro" id="IPR008257">
    <property type="entry name" value="Pept_M19"/>
</dbReference>
<name>A0A1I6VLU1_9SPHI</name>
<dbReference type="AlphaFoldDB" id="A0A1I6VLU1"/>
<gene>
    <name evidence="1" type="ORF">SAMN05660206_11538</name>
</gene>
<organism evidence="1 2">
    <name type="scientific">Sphingobacterium wenxiniae</name>
    <dbReference type="NCBI Taxonomy" id="683125"/>
    <lineage>
        <taxon>Bacteria</taxon>
        <taxon>Pseudomonadati</taxon>
        <taxon>Bacteroidota</taxon>
        <taxon>Sphingobacteriia</taxon>
        <taxon>Sphingobacteriales</taxon>
        <taxon>Sphingobacteriaceae</taxon>
        <taxon>Sphingobacterium</taxon>
    </lineage>
</organism>
<dbReference type="OrthoDB" id="9804920at2"/>
<dbReference type="PROSITE" id="PS51365">
    <property type="entry name" value="RENAL_DIPEPTIDASE_2"/>
    <property type="match status" value="1"/>
</dbReference>
<proteinExistence type="predicted"/>
<dbReference type="STRING" id="683125.SAMN05660206_11538"/>
<evidence type="ECO:0000313" key="2">
    <source>
        <dbReference type="Proteomes" id="UP000198785"/>
    </source>
</evidence>
<dbReference type="SUPFAM" id="SSF51556">
    <property type="entry name" value="Metallo-dependent hydrolases"/>
    <property type="match status" value="1"/>
</dbReference>
<dbReference type="PANTHER" id="PTHR10443:SF12">
    <property type="entry name" value="DIPEPTIDASE"/>
    <property type="match status" value="1"/>
</dbReference>
<evidence type="ECO:0000313" key="1">
    <source>
        <dbReference type="EMBL" id="SFT14702.1"/>
    </source>
</evidence>
<dbReference type="PANTHER" id="PTHR10443">
    <property type="entry name" value="MICROSOMAL DIPEPTIDASE"/>
    <property type="match status" value="1"/>
</dbReference>
<dbReference type="Proteomes" id="UP000198785">
    <property type="component" value="Unassembled WGS sequence"/>
</dbReference>